<dbReference type="PANTHER" id="PTHR12198">
    <property type="entry name" value="HOMEOBOX PROTEIN PROSPERO/PROX-1/CEH-26"/>
    <property type="match status" value="1"/>
</dbReference>
<keyword evidence="5" id="KW-0804">Transcription</keyword>
<dbReference type="RefSeq" id="NP_001161636.1">
    <property type="nucleotide sequence ID" value="NM_001168164.1"/>
</dbReference>
<keyword evidence="6" id="KW-0539">Nucleus</keyword>
<dbReference type="Pfam" id="PF05044">
    <property type="entry name" value="HPD"/>
    <property type="match status" value="1"/>
</dbReference>
<reference evidence="11" key="2">
    <citation type="submission" date="2025-05" db="UniProtKB">
        <authorList>
            <consortium name="RefSeq"/>
        </authorList>
    </citation>
    <scope>IDENTIFICATION</scope>
</reference>
<evidence type="ECO:0000256" key="6">
    <source>
        <dbReference type="ARBA" id="ARBA00023242"/>
    </source>
</evidence>
<dbReference type="GO" id="GO:0007399">
    <property type="term" value="P:nervous system development"/>
    <property type="evidence" value="ECO:0007669"/>
    <property type="project" value="UniProtKB-ARBA"/>
</dbReference>
<organism evidence="9">
    <name type="scientific">Saccoglossus kowalevskii</name>
    <name type="common">Acorn worm</name>
    <dbReference type="NCBI Taxonomy" id="10224"/>
    <lineage>
        <taxon>Eukaryota</taxon>
        <taxon>Metazoa</taxon>
        <taxon>Hemichordata</taxon>
        <taxon>Enteropneusta</taxon>
        <taxon>Harrimaniidae</taxon>
        <taxon>Saccoglossus</taxon>
    </lineage>
</organism>
<dbReference type="GO" id="GO:0048468">
    <property type="term" value="P:cell development"/>
    <property type="evidence" value="ECO:0007669"/>
    <property type="project" value="UniProtKB-ARBA"/>
</dbReference>
<evidence type="ECO:0000256" key="7">
    <source>
        <dbReference type="SAM" id="MobiDB-lite"/>
    </source>
</evidence>
<comment type="subcellular location">
    <subcellularLocation>
        <location evidence="1">Nucleus</location>
    </subcellularLocation>
</comment>
<feature type="compositionally biased region" description="Polar residues" evidence="7">
    <location>
        <begin position="164"/>
        <end position="173"/>
    </location>
</feature>
<dbReference type="GeneID" id="100313709"/>
<feature type="region of interest" description="Disordered" evidence="7">
    <location>
        <begin position="332"/>
        <end position="356"/>
    </location>
</feature>
<gene>
    <name evidence="11" type="primary">LOC100313709</name>
</gene>
<feature type="compositionally biased region" description="Basic and acidic residues" evidence="7">
    <location>
        <begin position="108"/>
        <end position="122"/>
    </location>
</feature>
<accession>D1LXB9</accession>
<dbReference type="InterPro" id="IPR039350">
    <property type="entry name" value="Prospero_homeodomain"/>
</dbReference>
<feature type="region of interest" description="Disordered" evidence="7">
    <location>
        <begin position="514"/>
        <end position="534"/>
    </location>
</feature>
<evidence type="ECO:0000256" key="2">
    <source>
        <dbReference type="ARBA" id="ARBA00023015"/>
    </source>
</evidence>
<protein>
    <submittedName>
        <fullName evidence="9 11">Prospero-like protein PROX1</fullName>
    </submittedName>
</protein>
<feature type="compositionally biased region" description="Basic and acidic residues" evidence="7">
    <location>
        <begin position="202"/>
        <end position="211"/>
    </location>
</feature>
<dbReference type="EMBL" id="GU076096">
    <property type="protein sequence ID" value="ACY92625.1"/>
    <property type="molecule type" value="mRNA"/>
</dbReference>
<dbReference type="GO" id="GO:0000978">
    <property type="term" value="F:RNA polymerase II cis-regulatory region sequence-specific DNA binding"/>
    <property type="evidence" value="ECO:0007669"/>
    <property type="project" value="TreeGrafter"/>
</dbReference>
<evidence type="ECO:0000259" key="8">
    <source>
        <dbReference type="PROSITE" id="PS51818"/>
    </source>
</evidence>
<feature type="compositionally biased region" description="Low complexity" evidence="7">
    <location>
        <begin position="337"/>
        <end position="353"/>
    </location>
</feature>
<evidence type="ECO:0000256" key="4">
    <source>
        <dbReference type="ARBA" id="ARBA00023155"/>
    </source>
</evidence>
<dbReference type="Gene3D" id="1.10.10.500">
    <property type="entry name" value="Homeo-prospero domain"/>
    <property type="match status" value="1"/>
</dbReference>
<dbReference type="Proteomes" id="UP000694865">
    <property type="component" value="Unplaced"/>
</dbReference>
<evidence type="ECO:0000313" key="11">
    <source>
        <dbReference type="RefSeq" id="NP_001161636.1"/>
    </source>
</evidence>
<feature type="region of interest" description="Disordered" evidence="7">
    <location>
        <begin position="267"/>
        <end position="293"/>
    </location>
</feature>
<evidence type="ECO:0000313" key="9">
    <source>
        <dbReference type="EMBL" id="ACY92625.1"/>
    </source>
</evidence>
<feature type="compositionally biased region" description="Basic and acidic residues" evidence="7">
    <location>
        <begin position="267"/>
        <end position="281"/>
    </location>
</feature>
<dbReference type="GO" id="GO:0000981">
    <property type="term" value="F:DNA-binding transcription factor activity, RNA polymerase II-specific"/>
    <property type="evidence" value="ECO:0007669"/>
    <property type="project" value="TreeGrafter"/>
</dbReference>
<keyword evidence="10" id="KW-1185">Reference proteome</keyword>
<feature type="domain" description="Prospero" evidence="8">
    <location>
        <begin position="544"/>
        <end position="702"/>
    </location>
</feature>
<dbReference type="KEGG" id="sko:100313709"/>
<feature type="region of interest" description="Disordered" evidence="7">
    <location>
        <begin position="107"/>
        <end position="140"/>
    </location>
</feature>
<feature type="region of interest" description="Disordered" evidence="7">
    <location>
        <begin position="164"/>
        <end position="214"/>
    </location>
</feature>
<reference evidence="9" key="1">
    <citation type="submission" date="2009-10" db="EMBL/GenBank/DDBJ databases">
        <authorList>
            <person name="Freeman R.M.Jr."/>
            <person name="Wu M.M."/>
            <person name="Gerhart J.J."/>
        </authorList>
    </citation>
    <scope>NUCLEOTIDE SEQUENCE</scope>
</reference>
<evidence type="ECO:0000313" key="10">
    <source>
        <dbReference type="Proteomes" id="UP000694865"/>
    </source>
</evidence>
<dbReference type="OrthoDB" id="10038576at2759"/>
<evidence type="ECO:0000256" key="1">
    <source>
        <dbReference type="ARBA" id="ARBA00004123"/>
    </source>
</evidence>
<dbReference type="InterPro" id="IPR037131">
    <property type="entry name" value="Homeo_prospero_dom_sf"/>
</dbReference>
<dbReference type="InterPro" id="IPR023082">
    <property type="entry name" value="Homeo_prospero_dom"/>
</dbReference>
<evidence type="ECO:0000256" key="5">
    <source>
        <dbReference type="ARBA" id="ARBA00023163"/>
    </source>
</evidence>
<dbReference type="InterPro" id="IPR009057">
    <property type="entry name" value="Homeodomain-like_sf"/>
</dbReference>
<dbReference type="FunFam" id="1.10.10.500:FF:000005">
    <property type="match status" value="1"/>
</dbReference>
<dbReference type="PANTHER" id="PTHR12198:SF0">
    <property type="entry name" value="HOMEOBOX PROTEIN PROSPERO"/>
    <property type="match status" value="1"/>
</dbReference>
<proteinExistence type="evidence at transcript level"/>
<keyword evidence="4" id="KW-0371">Homeobox</keyword>
<sequence>MTLKYSLIPWDTSVDTGLPRNTYGQSQTLVRAMNGNTTVDSNQVLRRLLKPSNNNQEGMNVDGDENLSASMLLSKSKQNGDDCQQGENGVSYMEDYSEGGLCIDEGDLANKENGDDNPRTVEDMSEDSSHSFLNGGSKHDEKCNNVVKVEESMLAKRARVENIVTSMRQSPSRLSECKISPGNEARKQKRKQNTPQPQRVLPLEEKQETRKEKKKHLKHLLSELQDHLNKLQSKYFELYEHEETDSDMDEDIENGVMNFIKGADKDYKSSKTDHVKSKDNKNTTTGNNVQSKKEAAIVNGEEKDLFSDALKNELTTAVSDVVDSVVRKFVKEKQTNSQSPPSSSSSSITSSSPVTDSCNMTVAHENHNLLFNNNTSCLGQFAKNGYNRESNYQSEQTEALPLVVSHKNRDRPSRESTPRMEVHHDFEPAVPATLPTSVAIPNPGLQYSLVPHLAVSLAESHEALDMSSFSGGSLLASQAAALHTLHQQGARVRHEMSHHQPEGLSLSLMKSESDMSPIHHHHHHHDLSGLDTSSYSAPNSASLNTTLTPAHLKKAKLMFFFARYPSSTVLKQHFPDVKFNRHNTAQLIKWFSNFREFYYIQMEKFARQYMSEGVKNPEMLQVLRDAELFKVLNLHYNKSNEFEVPDNFLVVSRKTLIEFFNAIKAGKDADTSWKKAIYKVISKLDDPLPEFFRAPDCLEELERMVQDRM</sequence>
<name>D1LXB9_SACKO</name>
<dbReference type="AlphaFoldDB" id="D1LXB9"/>
<dbReference type="PROSITE" id="PS51818">
    <property type="entry name" value="HOMEO_PROSPERO"/>
    <property type="match status" value="1"/>
</dbReference>
<dbReference type="GO" id="GO:0005634">
    <property type="term" value="C:nucleus"/>
    <property type="evidence" value="ECO:0007669"/>
    <property type="project" value="UniProtKB-SubCell"/>
</dbReference>
<evidence type="ECO:0000256" key="3">
    <source>
        <dbReference type="ARBA" id="ARBA00023125"/>
    </source>
</evidence>
<dbReference type="SUPFAM" id="SSF46689">
    <property type="entry name" value="Homeodomain-like"/>
    <property type="match status" value="1"/>
</dbReference>
<keyword evidence="2" id="KW-0805">Transcription regulation</keyword>
<keyword evidence="3" id="KW-0238">DNA-binding</keyword>